<evidence type="ECO:0000259" key="1">
    <source>
        <dbReference type="PROSITE" id="PS51462"/>
    </source>
</evidence>
<gene>
    <name evidence="2" type="ORF">ACFQU0_07000</name>
</gene>
<dbReference type="InterPro" id="IPR000086">
    <property type="entry name" value="NUDIX_hydrolase_dom"/>
</dbReference>
<evidence type="ECO:0000313" key="3">
    <source>
        <dbReference type="Proteomes" id="UP001596457"/>
    </source>
</evidence>
<dbReference type="RefSeq" id="WP_382199459.1">
    <property type="nucleotide sequence ID" value="NZ_JBHTBZ010000015.1"/>
</dbReference>
<keyword evidence="2" id="KW-0378">Hydrolase</keyword>
<dbReference type="Pfam" id="PF00293">
    <property type="entry name" value="NUDIX"/>
    <property type="match status" value="1"/>
</dbReference>
<proteinExistence type="predicted"/>
<dbReference type="SUPFAM" id="SSF55811">
    <property type="entry name" value="Nudix"/>
    <property type="match status" value="1"/>
</dbReference>
<keyword evidence="3" id="KW-1185">Reference proteome</keyword>
<sequence>MGLLPAAGVVILEPDGRVWVVCPTNQFGGHAVTFPKGRPDGKSLQATALCEAYEESGLQVPLIRHLVDVRRTQTFTRYYLAERIGGSPADMGWESQGVMLVPRELLDSLDLAPADRQVALAIGSQAQP</sequence>
<comment type="caution">
    <text evidence="2">The sequence shown here is derived from an EMBL/GenBank/DDBJ whole genome shotgun (WGS) entry which is preliminary data.</text>
</comment>
<evidence type="ECO:0000313" key="2">
    <source>
        <dbReference type="EMBL" id="MFC7460175.1"/>
    </source>
</evidence>
<reference evidence="3" key="1">
    <citation type="journal article" date="2019" name="Int. J. Syst. Evol. Microbiol.">
        <title>The Global Catalogue of Microorganisms (GCM) 10K type strain sequencing project: providing services to taxonomists for standard genome sequencing and annotation.</title>
        <authorList>
            <consortium name="The Broad Institute Genomics Platform"/>
            <consortium name="The Broad Institute Genome Sequencing Center for Infectious Disease"/>
            <person name="Wu L."/>
            <person name="Ma J."/>
        </authorList>
    </citation>
    <scope>NUCLEOTIDE SEQUENCE [LARGE SCALE GENOMIC DNA]</scope>
    <source>
        <strain evidence="3">CCUG 53903</strain>
    </source>
</reference>
<dbReference type="Proteomes" id="UP001596457">
    <property type="component" value="Unassembled WGS sequence"/>
</dbReference>
<dbReference type="InterPro" id="IPR015797">
    <property type="entry name" value="NUDIX_hydrolase-like_dom_sf"/>
</dbReference>
<dbReference type="CDD" id="cd02883">
    <property type="entry name" value="NUDIX_Hydrolase"/>
    <property type="match status" value="1"/>
</dbReference>
<dbReference type="EMBL" id="JBHTBZ010000015">
    <property type="protein sequence ID" value="MFC7460175.1"/>
    <property type="molecule type" value="Genomic_DNA"/>
</dbReference>
<protein>
    <submittedName>
        <fullName evidence="2">NUDIX hydrolase</fullName>
    </submittedName>
</protein>
<accession>A0ABW2SAU6</accession>
<dbReference type="GO" id="GO:0016787">
    <property type="term" value="F:hydrolase activity"/>
    <property type="evidence" value="ECO:0007669"/>
    <property type="project" value="UniProtKB-KW"/>
</dbReference>
<organism evidence="2 3">
    <name type="scientific">Hydrogenophaga defluvii</name>
    <dbReference type="NCBI Taxonomy" id="249410"/>
    <lineage>
        <taxon>Bacteria</taxon>
        <taxon>Pseudomonadati</taxon>
        <taxon>Pseudomonadota</taxon>
        <taxon>Betaproteobacteria</taxon>
        <taxon>Burkholderiales</taxon>
        <taxon>Comamonadaceae</taxon>
        <taxon>Hydrogenophaga</taxon>
    </lineage>
</organism>
<feature type="domain" description="Nudix hydrolase" evidence="1">
    <location>
        <begin position="2"/>
        <end position="124"/>
    </location>
</feature>
<name>A0ABW2SAU6_9BURK</name>
<dbReference type="PROSITE" id="PS51462">
    <property type="entry name" value="NUDIX"/>
    <property type="match status" value="1"/>
</dbReference>
<dbReference type="Gene3D" id="3.90.79.10">
    <property type="entry name" value="Nucleoside Triphosphate Pyrophosphohydrolase"/>
    <property type="match status" value="1"/>
</dbReference>